<evidence type="ECO:0008006" key="3">
    <source>
        <dbReference type="Google" id="ProtNLM"/>
    </source>
</evidence>
<evidence type="ECO:0000313" key="1">
    <source>
        <dbReference type="EMBL" id="WJW69550.1"/>
    </source>
</evidence>
<dbReference type="EMBL" id="CP128400">
    <property type="protein sequence ID" value="WJW69550.1"/>
    <property type="molecule type" value="Genomic_DNA"/>
</dbReference>
<accession>A0ABY9B8R2</accession>
<name>A0ABY9B8R2_9CHLR</name>
<protein>
    <recommendedName>
        <fullName evidence="3">Transposase DDE domain-containing protein</fullName>
    </recommendedName>
</protein>
<evidence type="ECO:0000313" key="2">
    <source>
        <dbReference type="Proteomes" id="UP001431572"/>
    </source>
</evidence>
<organism evidence="1 2">
    <name type="scientific">Candidatus Chlorohelix allophototropha</name>
    <dbReference type="NCBI Taxonomy" id="3003348"/>
    <lineage>
        <taxon>Bacteria</taxon>
        <taxon>Bacillati</taxon>
        <taxon>Chloroflexota</taxon>
        <taxon>Chloroflexia</taxon>
        <taxon>Candidatus Chloroheliales</taxon>
        <taxon>Candidatus Chloroheliaceae</taxon>
        <taxon>Candidatus Chlorohelix</taxon>
    </lineage>
</organism>
<sequence length="88" mass="10143">MLTNPRQNQKVEQPAERAKLINHFRQIIETVNGQLAQQFKLEINRAHSFWGLCSRLYSKLAGHTLSIYLNRLLGKPDCLKIKALAFPI</sequence>
<keyword evidence="2" id="KW-1185">Reference proteome</keyword>
<dbReference type="Proteomes" id="UP001431572">
    <property type="component" value="Chromosome 2"/>
</dbReference>
<reference evidence="1" key="1">
    <citation type="journal article" date="2024" name="Nature">
        <title>Anoxygenic phototroph of the Chloroflexota uses a type I reaction centre.</title>
        <authorList>
            <person name="Tsuji J.M."/>
            <person name="Shaw N.A."/>
            <person name="Nagashima S."/>
            <person name="Venkiteswaran J.J."/>
            <person name="Schiff S.L."/>
            <person name="Watanabe T."/>
            <person name="Fukui M."/>
            <person name="Hanada S."/>
            <person name="Tank M."/>
            <person name="Neufeld J.D."/>
        </authorList>
    </citation>
    <scope>NUCLEOTIDE SEQUENCE</scope>
    <source>
        <strain evidence="1">L227-S17</strain>
    </source>
</reference>
<proteinExistence type="predicted"/>
<gene>
    <name evidence="1" type="ORF">OZ401_003170</name>
</gene>